<evidence type="ECO:0000259" key="1">
    <source>
        <dbReference type="SMART" id="SM00347"/>
    </source>
</evidence>
<dbReference type="Gene3D" id="1.10.10.10">
    <property type="entry name" value="Winged helix-like DNA-binding domain superfamily/Winged helix DNA-binding domain"/>
    <property type="match status" value="1"/>
</dbReference>
<evidence type="ECO:0000313" key="2">
    <source>
        <dbReference type="EMBL" id="MCH1624551.1"/>
    </source>
</evidence>
<dbReference type="EMBL" id="JAKTTI010000004">
    <property type="protein sequence ID" value="MCH1624551.1"/>
    <property type="molecule type" value="Genomic_DNA"/>
</dbReference>
<gene>
    <name evidence="2" type="ORF">MJG50_04365</name>
</gene>
<dbReference type="InterPro" id="IPR036390">
    <property type="entry name" value="WH_DNA-bd_sf"/>
</dbReference>
<dbReference type="InterPro" id="IPR000835">
    <property type="entry name" value="HTH_MarR-typ"/>
</dbReference>
<dbReference type="SMART" id="SM00347">
    <property type="entry name" value="HTH_MARR"/>
    <property type="match status" value="1"/>
</dbReference>
<dbReference type="Proteomes" id="UP001431131">
    <property type="component" value="Unassembled WGS sequence"/>
</dbReference>
<dbReference type="Pfam" id="PF13463">
    <property type="entry name" value="HTH_27"/>
    <property type="match status" value="1"/>
</dbReference>
<dbReference type="AlphaFoldDB" id="A0AAW5E5B2"/>
<proteinExistence type="predicted"/>
<dbReference type="GO" id="GO:0003700">
    <property type="term" value="F:DNA-binding transcription factor activity"/>
    <property type="evidence" value="ECO:0007669"/>
    <property type="project" value="InterPro"/>
</dbReference>
<keyword evidence="3" id="KW-1185">Reference proteome</keyword>
<dbReference type="RefSeq" id="WP_240253080.1">
    <property type="nucleotide sequence ID" value="NZ_JAKTTI010000004.1"/>
</dbReference>
<name>A0AAW5E5B2_9BACI</name>
<reference evidence="2" key="1">
    <citation type="submission" date="2022-02" db="EMBL/GenBank/DDBJ databases">
        <title>Fredinandcohnia quinoae sp. nov. isolated from Chenopodium quinoa seeds.</title>
        <authorList>
            <person name="Saati-Santamaria Z."/>
            <person name="Flores-Felix J.D."/>
            <person name="Igual J.M."/>
            <person name="Velazquez E."/>
            <person name="Garcia-Fraile P."/>
            <person name="Martinez-Molina E."/>
        </authorList>
    </citation>
    <scope>NUCLEOTIDE SEQUENCE</scope>
    <source>
        <strain evidence="2">SECRCQ15</strain>
    </source>
</reference>
<sequence>MNSDFHNLDIIDLISERHGQLRKIAEKLWNDTSDIYISNSEWYIMSRIYKKKPTLSYVSKNVDISRQATHKFIKKLESKGLVEMMNVTNNNKEKCIQLTPLGEECFSKNEELKATLENKIAKVIGEKELKYLKVLLQADWGL</sequence>
<organism evidence="2 3">
    <name type="scientific">Fredinandcohnia quinoae</name>
    <dbReference type="NCBI Taxonomy" id="2918902"/>
    <lineage>
        <taxon>Bacteria</taxon>
        <taxon>Bacillati</taxon>
        <taxon>Bacillota</taxon>
        <taxon>Bacilli</taxon>
        <taxon>Bacillales</taxon>
        <taxon>Bacillaceae</taxon>
        <taxon>Fredinandcohnia</taxon>
    </lineage>
</organism>
<dbReference type="SUPFAM" id="SSF46785">
    <property type="entry name" value="Winged helix' DNA-binding domain"/>
    <property type="match status" value="1"/>
</dbReference>
<dbReference type="InterPro" id="IPR036388">
    <property type="entry name" value="WH-like_DNA-bd_sf"/>
</dbReference>
<protein>
    <submittedName>
        <fullName evidence="2">MarR family winged helix-turn-helix transcriptional regulator</fullName>
    </submittedName>
</protein>
<comment type="caution">
    <text evidence="2">The sequence shown here is derived from an EMBL/GenBank/DDBJ whole genome shotgun (WGS) entry which is preliminary data.</text>
</comment>
<evidence type="ECO:0000313" key="3">
    <source>
        <dbReference type="Proteomes" id="UP001431131"/>
    </source>
</evidence>
<feature type="domain" description="HTH marR-type" evidence="1">
    <location>
        <begin position="30"/>
        <end position="129"/>
    </location>
</feature>
<accession>A0AAW5E5B2</accession>